<dbReference type="GO" id="GO:0030246">
    <property type="term" value="F:carbohydrate binding"/>
    <property type="evidence" value="ECO:0007669"/>
    <property type="project" value="TreeGrafter"/>
</dbReference>
<sequence>MRNGRERRRTAVVVCLGLALTMVALTGCIPRAGDGGRVGLVYMDAQGFYAGVRKGMQESVSSLGDEVQLLELNAQGDASRESTFVDTVSAAGVKALVLSPVSTTASIPAVRLAHESGVKVVCYNSCLTEEATQKYVSAWVLGDPLKFGELAGAEAAKYFKSEGIDDPHIAVLNCETVEVCIQRRLGFEKALFAELPEARIVTNQQGTTIDQAVEVADRILSAQPRVDAFYGESGGSTMGAVRAVHQRGFVGRTVVFGSDMTADLARELADHRVLKADVDISGIEVGELAARTTAQVIDGEELDDLIVPAPVRLYSTPEDAREWLTTRPDGLP</sequence>
<dbReference type="GeneID" id="97265623"/>
<dbReference type="InterPro" id="IPR050555">
    <property type="entry name" value="Bact_Solute-Bind_Prot2"/>
</dbReference>
<evidence type="ECO:0000313" key="5">
    <source>
        <dbReference type="Proteomes" id="UP000292693"/>
    </source>
</evidence>
<name>A0A126XWM9_9ACTN</name>
<dbReference type="PANTHER" id="PTHR30036:SF7">
    <property type="entry name" value="ABC TRANSPORTER PERIPLASMIC-BINDING PROTEIN YPHF"/>
    <property type="match status" value="1"/>
</dbReference>
<feature type="domain" description="Periplasmic binding protein" evidence="3">
    <location>
        <begin position="46"/>
        <end position="301"/>
    </location>
</feature>
<comment type="similarity">
    <text evidence="2">Belongs to the bacterial solute-binding protein 2 family.</text>
</comment>
<evidence type="ECO:0000256" key="2">
    <source>
        <dbReference type="ARBA" id="ARBA00007639"/>
    </source>
</evidence>
<accession>A0A0X3XGF5</accession>
<evidence type="ECO:0000256" key="1">
    <source>
        <dbReference type="ARBA" id="ARBA00004196"/>
    </source>
</evidence>
<comment type="caution">
    <text evidence="4">The sequence shown here is derived from an EMBL/GenBank/DDBJ whole genome shotgun (WGS) entry which is preliminary data.</text>
</comment>
<dbReference type="Proteomes" id="UP000292693">
    <property type="component" value="Unassembled WGS sequence"/>
</dbReference>
<organism evidence="4 5">
    <name type="scientific">Streptomyces albidoflavus</name>
    <dbReference type="NCBI Taxonomy" id="1886"/>
    <lineage>
        <taxon>Bacteria</taxon>
        <taxon>Bacillati</taxon>
        <taxon>Actinomycetota</taxon>
        <taxon>Actinomycetes</taxon>
        <taxon>Kitasatosporales</taxon>
        <taxon>Streptomycetaceae</taxon>
        <taxon>Streptomyces</taxon>
        <taxon>Streptomyces albidoflavus group</taxon>
    </lineage>
</organism>
<dbReference type="InterPro" id="IPR028082">
    <property type="entry name" value="Peripla_BP_I"/>
</dbReference>
<evidence type="ECO:0000313" key="4">
    <source>
        <dbReference type="EMBL" id="RZE30275.1"/>
    </source>
</evidence>
<dbReference type="PROSITE" id="PS51257">
    <property type="entry name" value="PROKAR_LIPOPROTEIN"/>
    <property type="match status" value="1"/>
</dbReference>
<comment type="subcellular location">
    <subcellularLocation>
        <location evidence="1">Cell envelope</location>
    </subcellularLocation>
</comment>
<dbReference type="PANTHER" id="PTHR30036">
    <property type="entry name" value="D-XYLOSE-BINDING PERIPLASMIC PROTEIN"/>
    <property type="match status" value="1"/>
</dbReference>
<proteinExistence type="inferred from homology"/>
<dbReference type="RefSeq" id="WP_030305735.1">
    <property type="nucleotide sequence ID" value="NZ_CP014485.1"/>
</dbReference>
<dbReference type="GO" id="GO:0030288">
    <property type="term" value="C:outer membrane-bounded periplasmic space"/>
    <property type="evidence" value="ECO:0007669"/>
    <property type="project" value="TreeGrafter"/>
</dbReference>
<dbReference type="Gene3D" id="3.40.50.2300">
    <property type="match status" value="2"/>
</dbReference>
<gene>
    <name evidence="4" type="ORF">C0Q92_00105</name>
</gene>
<dbReference type="Pfam" id="PF13407">
    <property type="entry name" value="Peripla_BP_4"/>
    <property type="match status" value="1"/>
</dbReference>
<dbReference type="InterPro" id="IPR025997">
    <property type="entry name" value="SBP_2_dom"/>
</dbReference>
<dbReference type="SUPFAM" id="SSF53822">
    <property type="entry name" value="Periplasmic binding protein-like I"/>
    <property type="match status" value="1"/>
</dbReference>
<accession>A0A126XWM9</accession>
<reference evidence="4 5" key="1">
    <citation type="submission" date="2017-12" db="EMBL/GenBank/DDBJ databases">
        <title>Population genomics insights into the ecological differentiation and adaptive evolution in streptomycetes.</title>
        <authorList>
            <person name="Li Y."/>
            <person name="Huang Y."/>
        </authorList>
    </citation>
    <scope>NUCLEOTIDE SEQUENCE [LARGE SCALE GENOMIC DNA]</scope>
    <source>
        <strain evidence="4 5">NBRC 100770</strain>
    </source>
</reference>
<protein>
    <submittedName>
        <fullName evidence="4">Sugar ABC transporter substrate-binding protein</fullName>
    </submittedName>
</protein>
<dbReference type="EMBL" id="PKLL01000001">
    <property type="protein sequence ID" value="RZE30275.1"/>
    <property type="molecule type" value="Genomic_DNA"/>
</dbReference>
<evidence type="ECO:0000259" key="3">
    <source>
        <dbReference type="Pfam" id="PF13407"/>
    </source>
</evidence>
<dbReference type="AlphaFoldDB" id="A0A126XWM9"/>